<evidence type="ECO:0000256" key="3">
    <source>
        <dbReference type="ARBA" id="ARBA00022475"/>
    </source>
</evidence>
<keyword evidence="3" id="KW-1003">Cell membrane</keyword>
<dbReference type="SUPFAM" id="SSF82689">
    <property type="entry name" value="Mechanosensitive channel protein MscS (YggB), C-terminal domain"/>
    <property type="match status" value="1"/>
</dbReference>
<protein>
    <submittedName>
        <fullName evidence="10">Small-conductance mechanosensitive channel</fullName>
    </submittedName>
</protein>
<dbReference type="SUPFAM" id="SSF82861">
    <property type="entry name" value="Mechanosensitive channel protein MscS (YggB), transmembrane region"/>
    <property type="match status" value="1"/>
</dbReference>
<dbReference type="Gene3D" id="1.10.287.1260">
    <property type="match status" value="1"/>
</dbReference>
<evidence type="ECO:0000256" key="8">
    <source>
        <dbReference type="SAM" id="Phobius"/>
    </source>
</evidence>
<evidence type="ECO:0000256" key="2">
    <source>
        <dbReference type="ARBA" id="ARBA00008017"/>
    </source>
</evidence>
<name>A0A561D5K3_9BACI</name>
<keyword evidence="5 8" id="KW-1133">Transmembrane helix</keyword>
<proteinExistence type="inferred from homology"/>
<comment type="similarity">
    <text evidence="2">Belongs to the MscS (TC 1.A.23) family.</text>
</comment>
<comment type="function">
    <text evidence="7">May play a role in resistance to osmotic downshock.</text>
</comment>
<comment type="subcellular location">
    <subcellularLocation>
        <location evidence="1">Cell membrane</location>
        <topology evidence="1">Multi-pass membrane protein</topology>
    </subcellularLocation>
</comment>
<dbReference type="GO" id="GO:0008381">
    <property type="term" value="F:mechanosensitive monoatomic ion channel activity"/>
    <property type="evidence" value="ECO:0007669"/>
    <property type="project" value="InterPro"/>
</dbReference>
<dbReference type="PANTHER" id="PTHR30460">
    <property type="entry name" value="MODERATE CONDUCTANCE MECHANOSENSITIVE CHANNEL YBIO"/>
    <property type="match status" value="1"/>
</dbReference>
<dbReference type="PANTHER" id="PTHR30460:SF1">
    <property type="entry name" value="MECHANOSENSITIVE ION CHANNEL"/>
    <property type="match status" value="1"/>
</dbReference>
<gene>
    <name evidence="10" type="ORF">FB550_109248</name>
</gene>
<dbReference type="SUPFAM" id="SSF50182">
    <property type="entry name" value="Sm-like ribonucleoproteins"/>
    <property type="match status" value="1"/>
</dbReference>
<dbReference type="Gene3D" id="2.30.30.60">
    <property type="match status" value="1"/>
</dbReference>
<evidence type="ECO:0000256" key="6">
    <source>
        <dbReference type="ARBA" id="ARBA00023136"/>
    </source>
</evidence>
<evidence type="ECO:0000256" key="4">
    <source>
        <dbReference type="ARBA" id="ARBA00022692"/>
    </source>
</evidence>
<sequence length="303" mass="35118">MIPIFEGSEWMDLLTYSEEFLKYIREYLILRVVFMIVILIIISFVINRSVDWFFRKSHLLEDEVEQTIQGVIRSALKYSSVTIVIVYLIGQFMNLKGLLAGAGIVGVVVGLAAQEVLKDILLGLVRLSDREFRVGNYVTFNGNNSGTIEEIGIRFMQIREWSGKLLTIPHGEVRTIQNFNKGKMRVIERMTVSYQEDPQKMKQLMEQVCSTCNERYSQCLLKMEDGSPEQEFQFIGITDLNPNQKYVGYELCMVGLVWPDDYFEVSRQVRFELLKVFHKHQINMPGMVLYNDPLNDQTLPDKV</sequence>
<keyword evidence="4 8" id="KW-0812">Transmembrane</keyword>
<comment type="caution">
    <text evidence="10">The sequence shown here is derived from an EMBL/GenBank/DDBJ whole genome shotgun (WGS) entry which is preliminary data.</text>
</comment>
<dbReference type="InterPro" id="IPR011066">
    <property type="entry name" value="MscS_channel_C_sf"/>
</dbReference>
<dbReference type="InterPro" id="IPR045276">
    <property type="entry name" value="YbiO_bact"/>
</dbReference>
<dbReference type="AlphaFoldDB" id="A0A561D5K3"/>
<dbReference type="Pfam" id="PF00924">
    <property type="entry name" value="MS_channel_2nd"/>
    <property type="match status" value="1"/>
</dbReference>
<dbReference type="InterPro" id="IPR006685">
    <property type="entry name" value="MscS_channel_2nd"/>
</dbReference>
<organism evidence="10 11">
    <name type="scientific">Neobacillus bataviensis</name>
    <dbReference type="NCBI Taxonomy" id="220685"/>
    <lineage>
        <taxon>Bacteria</taxon>
        <taxon>Bacillati</taxon>
        <taxon>Bacillota</taxon>
        <taxon>Bacilli</taxon>
        <taxon>Bacillales</taxon>
        <taxon>Bacillaceae</taxon>
        <taxon>Neobacillus</taxon>
    </lineage>
</organism>
<dbReference type="FunFam" id="2.30.30.60:FF:000001">
    <property type="entry name" value="MscS Mechanosensitive ion channel"/>
    <property type="match status" value="1"/>
</dbReference>
<feature type="domain" description="Mechanosensitive ion channel MscS" evidence="9">
    <location>
        <begin position="116"/>
        <end position="180"/>
    </location>
</feature>
<dbReference type="Proteomes" id="UP000319671">
    <property type="component" value="Unassembled WGS sequence"/>
</dbReference>
<evidence type="ECO:0000313" key="11">
    <source>
        <dbReference type="Proteomes" id="UP000319671"/>
    </source>
</evidence>
<evidence type="ECO:0000256" key="1">
    <source>
        <dbReference type="ARBA" id="ARBA00004651"/>
    </source>
</evidence>
<evidence type="ECO:0000256" key="7">
    <source>
        <dbReference type="ARBA" id="ARBA00059688"/>
    </source>
</evidence>
<dbReference type="InterPro" id="IPR010920">
    <property type="entry name" value="LSM_dom_sf"/>
</dbReference>
<dbReference type="GO" id="GO:0005886">
    <property type="term" value="C:plasma membrane"/>
    <property type="evidence" value="ECO:0007669"/>
    <property type="project" value="UniProtKB-SubCell"/>
</dbReference>
<evidence type="ECO:0000256" key="5">
    <source>
        <dbReference type="ARBA" id="ARBA00022989"/>
    </source>
</evidence>
<dbReference type="InterPro" id="IPR011014">
    <property type="entry name" value="MscS_channel_TM-2"/>
</dbReference>
<reference evidence="10 11" key="1">
    <citation type="submission" date="2019-06" db="EMBL/GenBank/DDBJ databases">
        <title>Sorghum-associated microbial communities from plants grown in Nebraska, USA.</title>
        <authorList>
            <person name="Schachtman D."/>
        </authorList>
    </citation>
    <scope>NUCLEOTIDE SEQUENCE [LARGE SCALE GENOMIC DNA]</scope>
    <source>
        <strain evidence="10 11">2482</strain>
    </source>
</reference>
<keyword evidence="6 8" id="KW-0472">Membrane</keyword>
<evidence type="ECO:0000259" key="9">
    <source>
        <dbReference type="Pfam" id="PF00924"/>
    </source>
</evidence>
<keyword evidence="11" id="KW-1185">Reference proteome</keyword>
<dbReference type="Gene3D" id="3.30.70.100">
    <property type="match status" value="1"/>
</dbReference>
<dbReference type="EMBL" id="VIVN01000009">
    <property type="protein sequence ID" value="TWD98735.1"/>
    <property type="molecule type" value="Genomic_DNA"/>
</dbReference>
<dbReference type="InterPro" id="IPR023408">
    <property type="entry name" value="MscS_beta-dom_sf"/>
</dbReference>
<feature type="transmembrane region" description="Helical" evidence="8">
    <location>
        <begin position="28"/>
        <end position="46"/>
    </location>
</feature>
<accession>A0A561D5K3</accession>
<evidence type="ECO:0000313" key="10">
    <source>
        <dbReference type="EMBL" id="TWD98735.1"/>
    </source>
</evidence>
<feature type="transmembrane region" description="Helical" evidence="8">
    <location>
        <begin position="99"/>
        <end position="117"/>
    </location>
</feature>